<sequence>MRHTRNRQIVKASKLTHWGDAKNYPIQTMRKKMIRQLIDQTFKWHSEAVSSNFWSNWRKSCVSFDYKSSHPNAVGMATKYLPTKERN</sequence>
<name>A0A643MX97_BACTU</name>
<reference evidence="1" key="1">
    <citation type="submission" date="2019-07" db="EMBL/GenBank/DDBJ databases">
        <title>Draft genome sequence of Bacillus thuringiensis strain PT02.</title>
        <authorList>
            <person name="Nguyen H."/>
            <person name="Nguyen L.N."/>
            <person name="Nguyen H.T.T."/>
            <person name="Nguyen D.V."/>
            <person name="Le H.T.T."/>
        </authorList>
    </citation>
    <scope>NUCLEOTIDE SEQUENCE</scope>
    <source>
        <strain evidence="1">PT02</strain>
    </source>
</reference>
<protein>
    <submittedName>
        <fullName evidence="1">Uncharacterized protein</fullName>
    </submittedName>
</protein>
<dbReference type="AlphaFoldDB" id="A0A643MX97"/>
<comment type="caution">
    <text evidence="1">The sequence shown here is derived from an EMBL/GenBank/DDBJ whole genome shotgun (WGS) entry which is preliminary data.</text>
</comment>
<dbReference type="EMBL" id="VLPO01000008">
    <property type="protein sequence ID" value="KAB1358383.1"/>
    <property type="molecule type" value="Genomic_DNA"/>
</dbReference>
<dbReference type="RefSeq" id="WP_001216580.1">
    <property type="nucleotide sequence ID" value="NZ_CP116313.1"/>
</dbReference>
<organism evidence="1">
    <name type="scientific">Bacillus thuringiensis</name>
    <dbReference type="NCBI Taxonomy" id="1428"/>
    <lineage>
        <taxon>Bacteria</taxon>
        <taxon>Bacillati</taxon>
        <taxon>Bacillota</taxon>
        <taxon>Bacilli</taxon>
        <taxon>Bacillales</taxon>
        <taxon>Bacillaceae</taxon>
        <taxon>Bacillus</taxon>
        <taxon>Bacillus cereus group</taxon>
    </lineage>
</organism>
<proteinExistence type="predicted"/>
<evidence type="ECO:0000313" key="1">
    <source>
        <dbReference type="EMBL" id="KAB1358383.1"/>
    </source>
</evidence>
<accession>A0A643MX97</accession>
<gene>
    <name evidence="1" type="ORF">FPG91_08560</name>
</gene>